<dbReference type="Proteomes" id="UP000740883">
    <property type="component" value="Unassembled WGS sequence"/>
</dbReference>
<proteinExistence type="predicted"/>
<keyword evidence="2" id="KW-1185">Reference proteome</keyword>
<comment type="caution">
    <text evidence="1">The sequence shown here is derived from an EMBL/GenBank/DDBJ whole genome shotgun (WGS) entry which is preliminary data.</text>
</comment>
<protein>
    <submittedName>
        <fullName evidence="1">Uncharacterized protein</fullName>
    </submittedName>
</protein>
<organism evidence="1 2">
    <name type="scientific">Nosema granulosis</name>
    <dbReference type="NCBI Taxonomy" id="83296"/>
    <lineage>
        <taxon>Eukaryota</taxon>
        <taxon>Fungi</taxon>
        <taxon>Fungi incertae sedis</taxon>
        <taxon>Microsporidia</taxon>
        <taxon>Nosematidae</taxon>
        <taxon>Nosema</taxon>
    </lineage>
</organism>
<sequence length="333" mass="38092">MKPTSNASKPKYRYGKRIFSVAEEESMKQAEENRDSYDPRIKAMIKLNPNITFIDHRPRSSSKETEGLAEKKQEAFVDDKKVDRFINMLKVNNGDEIKTECEETINAMDTDDKVEISLDPIKYKSKENETINAMDTDDKVEISLDSIKYKSKENETINAMDTDDKVEISLDSIKYKSKENETIDAMDTDDKVEISLDSIKYKSKENETIDAMDTDDKVEISLDPQTIEILVDCEETMPVVNASKEPVKSIIPLEQETLVSFEETLPPISTTEDLSSVKTDVDSFQKVKDVSLNINTSTAQNSIRPTRIETKLIEERMFSFKEVLGFWRSLTNK</sequence>
<accession>A0A9P6KXI2</accession>
<evidence type="ECO:0000313" key="1">
    <source>
        <dbReference type="EMBL" id="KAF9751291.1"/>
    </source>
</evidence>
<dbReference type="EMBL" id="SBJO01001091">
    <property type="protein sequence ID" value="KAF9751291.1"/>
    <property type="molecule type" value="Genomic_DNA"/>
</dbReference>
<dbReference type="AlphaFoldDB" id="A0A9P6KXI2"/>
<reference evidence="1 2" key="1">
    <citation type="journal article" date="2020" name="Genome Biol. Evol.">
        <title>Comparative genomics of strictly vertically transmitted, feminizing microsporidia endosymbionts of amphipod crustaceans.</title>
        <authorList>
            <person name="Cormier A."/>
            <person name="Chebbi M.A."/>
            <person name="Giraud I."/>
            <person name="Wattier R."/>
            <person name="Teixeira M."/>
            <person name="Gilbert C."/>
            <person name="Rigaud T."/>
            <person name="Cordaux R."/>
        </authorList>
    </citation>
    <scope>NUCLEOTIDE SEQUENCE [LARGE SCALE GENOMIC DNA]</scope>
    <source>
        <strain evidence="1 2">Ou3-Ou53</strain>
    </source>
</reference>
<gene>
    <name evidence="1" type="ORF">NGRA_3429</name>
</gene>
<evidence type="ECO:0000313" key="2">
    <source>
        <dbReference type="Proteomes" id="UP000740883"/>
    </source>
</evidence>
<name>A0A9P6KXI2_9MICR</name>